<dbReference type="Pfam" id="PF00535">
    <property type="entry name" value="Glycos_transf_2"/>
    <property type="match status" value="1"/>
</dbReference>
<proteinExistence type="predicted"/>
<feature type="domain" description="Glycosyltransferase 2-like" evidence="1">
    <location>
        <begin position="7"/>
        <end position="101"/>
    </location>
</feature>
<dbReference type="InterPro" id="IPR001173">
    <property type="entry name" value="Glyco_trans_2-like"/>
</dbReference>
<dbReference type="InterPro" id="IPR029044">
    <property type="entry name" value="Nucleotide-diphossugar_trans"/>
</dbReference>
<gene>
    <name evidence="2" type="ORF">DJ79_04610</name>
</gene>
<protein>
    <recommendedName>
        <fullName evidence="1">Glycosyltransferase 2-like domain-containing protein</fullName>
    </recommendedName>
</protein>
<reference evidence="2 3" key="1">
    <citation type="journal article" date="2014" name="Front. Microbiol.">
        <title>Population and genomic analysis of the genus Halorubrum.</title>
        <authorList>
            <person name="Fullmer M.S."/>
            <person name="Soucy S.M."/>
            <person name="Swithers K.S."/>
            <person name="Makkay A.M."/>
            <person name="Wheeler R."/>
            <person name="Ventosa A."/>
            <person name="Gogarten J.P."/>
            <person name="Papke R.T."/>
        </authorList>
    </citation>
    <scope>NUCLEOTIDE SEQUENCE [LARGE SCALE GENOMIC DNA]</scope>
    <source>
        <strain evidence="2 3">Ga2p</strain>
    </source>
</reference>
<dbReference type="AlphaFoldDB" id="A0A256JKZ0"/>
<comment type="caution">
    <text evidence="2">The sequence shown here is derived from an EMBL/GenBank/DDBJ whole genome shotgun (WGS) entry which is preliminary data.</text>
</comment>
<dbReference type="Gene3D" id="3.90.550.10">
    <property type="entry name" value="Spore Coat Polysaccharide Biosynthesis Protein SpsA, Chain A"/>
    <property type="match status" value="1"/>
</dbReference>
<dbReference type="RefSeq" id="WP_094592734.1">
    <property type="nucleotide sequence ID" value="NZ_NHPA01000028.1"/>
</dbReference>
<sequence>MSSIRYSICATHYNNGEYIRNSAGVFADEIEGRNDWELVITDAGSNDGSIKYLRDLESRQENVRVIVEEGLTIGEGRRAAAEAANGDILIQVMDLDANYYNDGRILDITCFYENLIEEEGELMLSVGINFCTSNLLQELGGWSELITNEETELKRRALRVDKLRFAPIRVFDQNAGLEKGLRDGIVRFYHNSAAKFQAGVSFWYMLYHWARYAPGIKPKIGAFLVFPFSWISAKRAVGDVDHSYDKTDKYLIDFKKTVYKRRPELWLDPPETLSEYVDEKEIEHIRS</sequence>
<evidence type="ECO:0000313" key="2">
    <source>
        <dbReference type="EMBL" id="OYR68907.1"/>
    </source>
</evidence>
<dbReference type="EMBL" id="NHPA01000028">
    <property type="protein sequence ID" value="OYR68907.1"/>
    <property type="molecule type" value="Genomic_DNA"/>
</dbReference>
<dbReference type="Proteomes" id="UP000215607">
    <property type="component" value="Unassembled WGS sequence"/>
</dbReference>
<organism evidence="2 3">
    <name type="scientific">Halorubrum ezzemoulense</name>
    <name type="common">Halorubrum chaoviator</name>
    <dbReference type="NCBI Taxonomy" id="337243"/>
    <lineage>
        <taxon>Archaea</taxon>
        <taxon>Methanobacteriati</taxon>
        <taxon>Methanobacteriota</taxon>
        <taxon>Stenosarchaea group</taxon>
        <taxon>Halobacteria</taxon>
        <taxon>Halobacteriales</taxon>
        <taxon>Haloferacaceae</taxon>
        <taxon>Halorubrum</taxon>
    </lineage>
</organism>
<dbReference type="SUPFAM" id="SSF53448">
    <property type="entry name" value="Nucleotide-diphospho-sugar transferases"/>
    <property type="match status" value="1"/>
</dbReference>
<name>A0A256JKZ0_HALEZ</name>
<evidence type="ECO:0000313" key="3">
    <source>
        <dbReference type="Proteomes" id="UP000215607"/>
    </source>
</evidence>
<accession>A0A256JKZ0</accession>
<evidence type="ECO:0000259" key="1">
    <source>
        <dbReference type="Pfam" id="PF00535"/>
    </source>
</evidence>